<dbReference type="Pfam" id="PF00005">
    <property type="entry name" value="ABC_tran"/>
    <property type="match status" value="1"/>
</dbReference>
<evidence type="ECO:0000256" key="1">
    <source>
        <dbReference type="ARBA" id="ARBA00005417"/>
    </source>
</evidence>
<evidence type="ECO:0000256" key="3">
    <source>
        <dbReference type="ARBA" id="ARBA00022741"/>
    </source>
</evidence>
<name>A0ABQ0A831_9GAMM</name>
<feature type="domain" description="ABC transporter" evidence="5">
    <location>
        <begin position="6"/>
        <end position="226"/>
    </location>
</feature>
<reference evidence="6 7" key="1">
    <citation type="submission" date="2024-04" db="EMBL/GenBank/DDBJ databases">
        <title>Draft genome sequence of Sessilibacter corallicola NBRC 116591.</title>
        <authorList>
            <person name="Miyakawa T."/>
            <person name="Kusuya Y."/>
            <person name="Miura T."/>
        </authorList>
    </citation>
    <scope>NUCLEOTIDE SEQUENCE [LARGE SCALE GENOMIC DNA]</scope>
    <source>
        <strain evidence="6 7">KU-00831-HH</strain>
    </source>
</reference>
<dbReference type="Gene3D" id="3.40.50.300">
    <property type="entry name" value="P-loop containing nucleotide triphosphate hydrolases"/>
    <property type="match status" value="1"/>
</dbReference>
<dbReference type="EMBL" id="BAABWN010000004">
    <property type="protein sequence ID" value="GAA6167811.1"/>
    <property type="molecule type" value="Genomic_DNA"/>
</dbReference>
<dbReference type="PANTHER" id="PTHR46743:SF2">
    <property type="entry name" value="TEICHOIC ACIDS EXPORT ATP-BINDING PROTEIN TAGH"/>
    <property type="match status" value="1"/>
</dbReference>
<evidence type="ECO:0000313" key="6">
    <source>
        <dbReference type="EMBL" id="GAA6167811.1"/>
    </source>
</evidence>
<dbReference type="InterPro" id="IPR017871">
    <property type="entry name" value="ABC_transporter-like_CS"/>
</dbReference>
<proteinExistence type="inferred from homology"/>
<keyword evidence="3" id="KW-0547">Nucleotide-binding</keyword>
<evidence type="ECO:0000256" key="4">
    <source>
        <dbReference type="ARBA" id="ARBA00022840"/>
    </source>
</evidence>
<gene>
    <name evidence="6" type="ORF">NBRC116591_16210</name>
</gene>
<evidence type="ECO:0000259" key="5">
    <source>
        <dbReference type="PROSITE" id="PS50893"/>
    </source>
</evidence>
<dbReference type="RefSeq" id="WP_353302459.1">
    <property type="nucleotide sequence ID" value="NZ_BAABWN010000004.1"/>
</dbReference>
<keyword evidence="2" id="KW-0813">Transport</keyword>
<accession>A0ABQ0A831</accession>
<dbReference type="InterPro" id="IPR003593">
    <property type="entry name" value="AAA+_ATPase"/>
</dbReference>
<dbReference type="CDD" id="cd03220">
    <property type="entry name" value="ABC_KpsT_Wzt"/>
    <property type="match status" value="1"/>
</dbReference>
<keyword evidence="4" id="KW-0067">ATP-binding</keyword>
<dbReference type="Proteomes" id="UP001465153">
    <property type="component" value="Unassembled WGS sequence"/>
</dbReference>
<dbReference type="InterPro" id="IPR015860">
    <property type="entry name" value="ABC_transpr_TagH-like"/>
</dbReference>
<organism evidence="6 7">
    <name type="scientific">Sessilibacter corallicola</name>
    <dbReference type="NCBI Taxonomy" id="2904075"/>
    <lineage>
        <taxon>Bacteria</taxon>
        <taxon>Pseudomonadati</taxon>
        <taxon>Pseudomonadota</taxon>
        <taxon>Gammaproteobacteria</taxon>
        <taxon>Cellvibrionales</taxon>
        <taxon>Cellvibrionaceae</taxon>
        <taxon>Sessilibacter</taxon>
    </lineage>
</organism>
<protein>
    <recommendedName>
        <fullName evidence="5">ABC transporter domain-containing protein</fullName>
    </recommendedName>
</protein>
<dbReference type="SMART" id="SM00382">
    <property type="entry name" value="AAA"/>
    <property type="match status" value="1"/>
</dbReference>
<dbReference type="PROSITE" id="PS00211">
    <property type="entry name" value="ABC_TRANSPORTER_1"/>
    <property type="match status" value="1"/>
</dbReference>
<comment type="similarity">
    <text evidence="1">Belongs to the ABC transporter superfamily.</text>
</comment>
<dbReference type="InterPro" id="IPR027417">
    <property type="entry name" value="P-loop_NTPase"/>
</dbReference>
<dbReference type="PROSITE" id="PS50893">
    <property type="entry name" value="ABC_TRANSPORTER_2"/>
    <property type="match status" value="1"/>
</dbReference>
<keyword evidence="7" id="KW-1185">Reference proteome</keyword>
<evidence type="ECO:0000313" key="7">
    <source>
        <dbReference type="Proteomes" id="UP001465153"/>
    </source>
</evidence>
<comment type="caution">
    <text evidence="6">The sequence shown here is derived from an EMBL/GenBank/DDBJ whole genome shotgun (WGS) entry which is preliminary data.</text>
</comment>
<dbReference type="SUPFAM" id="SSF52540">
    <property type="entry name" value="P-loop containing nucleoside triphosphate hydrolases"/>
    <property type="match status" value="1"/>
</dbReference>
<evidence type="ECO:0000256" key="2">
    <source>
        <dbReference type="ARBA" id="ARBA00022448"/>
    </source>
</evidence>
<sequence length="228" mass="25338">MSEKTLSFENVGLAYRRNVGFWSSKNWVINNLTFDLYKGEVLGVIGKNGAGKSTLLRLIADIVKPNQGDIWRKPKTRAQLLTLGLGFNNQLSGADNAIMSLVILGKSIKEAKSLISNIKDFSELDDLLNYPVSTYSSGEKARLGFAIAIQAKPDILLLDEMLGVGDKDFQKKSSQELKKIVNSEQTVVLVSHSNVTLKQFCHRLLWIENGTNKAIGPCDHILKEYLKK</sequence>
<dbReference type="InterPro" id="IPR003439">
    <property type="entry name" value="ABC_transporter-like_ATP-bd"/>
</dbReference>
<dbReference type="InterPro" id="IPR050683">
    <property type="entry name" value="Bact_Polysacc_Export_ATP-bd"/>
</dbReference>
<dbReference type="PANTHER" id="PTHR46743">
    <property type="entry name" value="TEICHOIC ACIDS EXPORT ATP-BINDING PROTEIN TAGH"/>
    <property type="match status" value="1"/>
</dbReference>